<name>W2RKN1_CYPE1</name>
<feature type="transmembrane region" description="Helical" evidence="6">
    <location>
        <begin position="424"/>
        <end position="446"/>
    </location>
</feature>
<evidence type="ECO:0000256" key="5">
    <source>
        <dbReference type="ARBA" id="ARBA00023136"/>
    </source>
</evidence>
<feature type="transmembrane region" description="Helical" evidence="6">
    <location>
        <begin position="360"/>
        <end position="380"/>
    </location>
</feature>
<dbReference type="Proteomes" id="UP000030752">
    <property type="component" value="Unassembled WGS sequence"/>
</dbReference>
<feature type="transmembrane region" description="Helical" evidence="6">
    <location>
        <begin position="129"/>
        <end position="148"/>
    </location>
</feature>
<dbReference type="AlphaFoldDB" id="W2RKN1"/>
<dbReference type="eggNOG" id="KOG2533">
    <property type="taxonomic scope" value="Eukaryota"/>
</dbReference>
<dbReference type="VEuPathDB" id="FungiDB:HMPREF1541_08036"/>
<dbReference type="GO" id="GO:0022857">
    <property type="term" value="F:transmembrane transporter activity"/>
    <property type="evidence" value="ECO:0007669"/>
    <property type="project" value="InterPro"/>
</dbReference>
<dbReference type="OrthoDB" id="9971669at2759"/>
<proteinExistence type="predicted"/>
<dbReference type="RefSeq" id="XP_008720579.1">
    <property type="nucleotide sequence ID" value="XM_008722357.1"/>
</dbReference>
<feature type="transmembrane region" description="Helical" evidence="6">
    <location>
        <begin position="331"/>
        <end position="348"/>
    </location>
</feature>
<accession>W2RKN1</accession>
<protein>
    <recommendedName>
        <fullName evidence="7">Major facilitator superfamily (MFS) profile domain-containing protein</fullName>
    </recommendedName>
</protein>
<feature type="transmembrane region" description="Helical" evidence="6">
    <location>
        <begin position="160"/>
        <end position="180"/>
    </location>
</feature>
<evidence type="ECO:0000259" key="7">
    <source>
        <dbReference type="PROSITE" id="PS50850"/>
    </source>
</evidence>
<sequence length="482" mass="54055">MDDKQEEYDVHVETVAFEESVWTEDQEKKVRRRLDFRIIPIVFTLYLLCFLDSNARIQGLQNDLSLHGYRFNMSLTIFYIGYFLVEIPSNVLLKILGARYYLPGMVVSFGLVSMCTAFTKSYAGLLACRFFLGITEGGLMPGIAYYLACFYRRGELLLRIGFFINGACLAGGFGGLLAAGLSQIPRWGISSTPIHTWRNIFFFEGLLTILIGLGAMCFTPSTPLECKFLSDRDRYIAAERINQEYQESTQRGVTKKDIYRGIFNINTIICGFCFMFANIAVQSLALFMPTILVALGYTSIRAQLYTVPVYAVATCVSLFMSWLSDRIRRRGMFISLGALLAVVGYVMLANVTNPNVKYAAVYVAAIGIFFIGTTVLAWCLNNVAGSSLRAVASAYVVAMGNFGSLIATWAYLPADAPTYKKGHYINMGAEILVCLLGIVGILYVRWENRKRDAGKRDDRLSGLTQEAEQDLGYRHPQFRYME</sequence>
<keyword evidence="2" id="KW-0813">Transport</keyword>
<evidence type="ECO:0000256" key="1">
    <source>
        <dbReference type="ARBA" id="ARBA00004141"/>
    </source>
</evidence>
<dbReference type="PANTHER" id="PTHR43791">
    <property type="entry name" value="PERMEASE-RELATED"/>
    <property type="match status" value="1"/>
</dbReference>
<keyword evidence="9" id="KW-1185">Reference proteome</keyword>
<dbReference type="Gene3D" id="1.20.1250.20">
    <property type="entry name" value="MFS general substrate transporter like domains"/>
    <property type="match status" value="2"/>
</dbReference>
<keyword evidence="4 6" id="KW-1133">Transmembrane helix</keyword>
<feature type="domain" description="Major facilitator superfamily (MFS) profile" evidence="7">
    <location>
        <begin position="33"/>
        <end position="452"/>
    </location>
</feature>
<dbReference type="PROSITE" id="PS50850">
    <property type="entry name" value="MFS"/>
    <property type="match status" value="1"/>
</dbReference>
<feature type="transmembrane region" description="Helical" evidence="6">
    <location>
        <begin position="34"/>
        <end position="53"/>
    </location>
</feature>
<dbReference type="FunFam" id="1.20.1250.20:FF:000013">
    <property type="entry name" value="MFS general substrate transporter"/>
    <property type="match status" value="1"/>
</dbReference>
<evidence type="ECO:0000256" key="3">
    <source>
        <dbReference type="ARBA" id="ARBA00022692"/>
    </source>
</evidence>
<feature type="transmembrane region" description="Helical" evidence="6">
    <location>
        <begin position="392"/>
        <end position="412"/>
    </location>
</feature>
<reference evidence="8 9" key="1">
    <citation type="submission" date="2013-03" db="EMBL/GenBank/DDBJ databases">
        <title>The Genome Sequence of Phialophora europaea CBS 101466.</title>
        <authorList>
            <consortium name="The Broad Institute Genomics Platform"/>
            <person name="Cuomo C."/>
            <person name="de Hoog S."/>
            <person name="Gorbushina A."/>
            <person name="Walker B."/>
            <person name="Young S.K."/>
            <person name="Zeng Q."/>
            <person name="Gargeya S."/>
            <person name="Fitzgerald M."/>
            <person name="Haas B."/>
            <person name="Abouelleil A."/>
            <person name="Allen A.W."/>
            <person name="Alvarado L."/>
            <person name="Arachchi H.M."/>
            <person name="Berlin A.M."/>
            <person name="Chapman S.B."/>
            <person name="Gainer-Dewar J."/>
            <person name="Goldberg J."/>
            <person name="Griggs A."/>
            <person name="Gujja S."/>
            <person name="Hansen M."/>
            <person name="Howarth C."/>
            <person name="Imamovic A."/>
            <person name="Ireland A."/>
            <person name="Larimer J."/>
            <person name="McCowan C."/>
            <person name="Murphy C."/>
            <person name="Pearson M."/>
            <person name="Poon T.W."/>
            <person name="Priest M."/>
            <person name="Roberts A."/>
            <person name="Saif S."/>
            <person name="Shea T."/>
            <person name="Sisk P."/>
            <person name="Sykes S."/>
            <person name="Wortman J."/>
            <person name="Nusbaum C."/>
            <person name="Birren B."/>
        </authorList>
    </citation>
    <scope>NUCLEOTIDE SEQUENCE [LARGE SCALE GENOMIC DNA]</scope>
    <source>
        <strain evidence="8 9">CBS 101466</strain>
    </source>
</reference>
<evidence type="ECO:0000256" key="6">
    <source>
        <dbReference type="SAM" id="Phobius"/>
    </source>
</evidence>
<dbReference type="HOGENOM" id="CLU_001265_0_1_1"/>
<dbReference type="Pfam" id="PF07690">
    <property type="entry name" value="MFS_1"/>
    <property type="match status" value="1"/>
</dbReference>
<feature type="transmembrane region" description="Helical" evidence="6">
    <location>
        <begin position="200"/>
        <end position="219"/>
    </location>
</feature>
<evidence type="ECO:0000256" key="2">
    <source>
        <dbReference type="ARBA" id="ARBA00022448"/>
    </source>
</evidence>
<evidence type="ECO:0000256" key="4">
    <source>
        <dbReference type="ARBA" id="ARBA00022989"/>
    </source>
</evidence>
<dbReference type="PANTHER" id="PTHR43791:SF53">
    <property type="entry name" value="MAJOR FACILITATOR SUPERFAMILY (MFS) PROFILE DOMAIN-CONTAINING PROTEIN"/>
    <property type="match status" value="1"/>
</dbReference>
<dbReference type="FunFam" id="1.20.1250.20:FF:000018">
    <property type="entry name" value="MFS transporter permease"/>
    <property type="match status" value="1"/>
</dbReference>
<gene>
    <name evidence="8" type="ORF">HMPREF1541_08036</name>
</gene>
<feature type="transmembrane region" description="Helical" evidence="6">
    <location>
        <begin position="73"/>
        <end position="93"/>
    </location>
</feature>
<dbReference type="GO" id="GO:0016020">
    <property type="term" value="C:membrane"/>
    <property type="evidence" value="ECO:0007669"/>
    <property type="project" value="UniProtKB-SubCell"/>
</dbReference>
<feature type="transmembrane region" description="Helical" evidence="6">
    <location>
        <begin position="100"/>
        <end position="123"/>
    </location>
</feature>
<evidence type="ECO:0000313" key="9">
    <source>
        <dbReference type="Proteomes" id="UP000030752"/>
    </source>
</evidence>
<dbReference type="InterPro" id="IPR020846">
    <property type="entry name" value="MFS_dom"/>
</dbReference>
<dbReference type="SUPFAM" id="SSF103473">
    <property type="entry name" value="MFS general substrate transporter"/>
    <property type="match status" value="1"/>
</dbReference>
<dbReference type="InterPro" id="IPR011701">
    <property type="entry name" value="MFS"/>
</dbReference>
<feature type="transmembrane region" description="Helical" evidence="6">
    <location>
        <begin position="304"/>
        <end position="324"/>
    </location>
</feature>
<keyword evidence="3 6" id="KW-0812">Transmembrane</keyword>
<dbReference type="InParanoid" id="W2RKN1"/>
<keyword evidence="5 6" id="KW-0472">Membrane</keyword>
<comment type="subcellular location">
    <subcellularLocation>
        <location evidence="1">Membrane</location>
        <topology evidence="1">Multi-pass membrane protein</topology>
    </subcellularLocation>
</comment>
<evidence type="ECO:0000313" key="8">
    <source>
        <dbReference type="EMBL" id="ETN37047.1"/>
    </source>
</evidence>
<organism evidence="8 9">
    <name type="scientific">Cyphellophora europaea (strain CBS 101466)</name>
    <name type="common">Phialophora europaea</name>
    <dbReference type="NCBI Taxonomy" id="1220924"/>
    <lineage>
        <taxon>Eukaryota</taxon>
        <taxon>Fungi</taxon>
        <taxon>Dikarya</taxon>
        <taxon>Ascomycota</taxon>
        <taxon>Pezizomycotina</taxon>
        <taxon>Eurotiomycetes</taxon>
        <taxon>Chaetothyriomycetidae</taxon>
        <taxon>Chaetothyriales</taxon>
        <taxon>Cyphellophoraceae</taxon>
        <taxon>Cyphellophora</taxon>
    </lineage>
</organism>
<dbReference type="EMBL" id="KB822724">
    <property type="protein sequence ID" value="ETN37047.1"/>
    <property type="molecule type" value="Genomic_DNA"/>
</dbReference>
<feature type="transmembrane region" description="Helical" evidence="6">
    <location>
        <begin position="265"/>
        <end position="298"/>
    </location>
</feature>
<dbReference type="InterPro" id="IPR036259">
    <property type="entry name" value="MFS_trans_sf"/>
</dbReference>
<dbReference type="GeneID" id="19975375"/>